<dbReference type="NCBIfam" id="TIGR00634">
    <property type="entry name" value="recN"/>
    <property type="match status" value="1"/>
</dbReference>
<reference evidence="13 15" key="2">
    <citation type="journal article" date="2020" name="Cell Host Microbe">
        <title>Functional and Genomic Variation between Human-Derived Isolates of Lachnospiraceae Reveals Inter- and Intra-Species Diversity.</title>
        <authorList>
            <person name="Sorbara M.T."/>
            <person name="Littmann E.R."/>
            <person name="Fontana E."/>
            <person name="Moody T.U."/>
            <person name="Kohout C.E."/>
            <person name="Gjonbalaj M."/>
            <person name="Eaton V."/>
            <person name="Seok R."/>
            <person name="Leiner I.M."/>
            <person name="Pamer E.G."/>
        </authorList>
    </citation>
    <scope>NUCLEOTIDE SEQUENCE [LARGE SCALE GENOMIC DNA]</scope>
    <source>
        <strain evidence="13 15">MSK.14.57</strain>
    </source>
</reference>
<evidence type="ECO:0000256" key="4">
    <source>
        <dbReference type="ARBA" id="ARBA00022741"/>
    </source>
</evidence>
<sequence>MLQNLHVKNLALIDEVEITFDEHLNILTGETGAGKSVLIGSIESALGKKISKDMIRPGAKEAVIELLFWIEDQKLIKEIEALDLEVEDGQIFIKRVINEKRSINKINDSTVTLNTLREVSRRLFDLHGQQEYQVLLKEKNHLSMMDHFLPENARYSLEQCKNLAGEYHEISTKIKEISIDDQQRLREMDFLKHEISEIENANLVKGEDEELETVYQKIVHSRDIIISCQAARMLTGYEEETSIGNQLSESIRRMQEISHLDPQISEFYEQLLSVEDLLNGFHQELTTYMENMEFDEQTYQEVEERLNVINSLKDKYGPSIEDVTAYGQKAEKRYNMLCDAEHEIEILKNEQERIRERYLKEAKNLSEQRCKVAKTLGSNITKALEDLNFLDVRFEIEVTKKDQISADGMDQIRFMISTNPGLPMRPVQEVASGGELSRIMLALKSVAAQADGVDTLIFDEIDTGISGETANRVAKKMAVISKDHQVIAITHLPQIAAMADSHYFIRKQTDQKNTQTMIRKLNESESLKEISRMISGDQWSETSMEHAKEMKSLADETKLY</sequence>
<evidence type="ECO:0000256" key="1">
    <source>
        <dbReference type="ARBA" id="ARBA00003618"/>
    </source>
</evidence>
<evidence type="ECO:0000313" key="12">
    <source>
        <dbReference type="EMBL" id="CUN02055.1"/>
    </source>
</evidence>
<evidence type="ECO:0000256" key="8">
    <source>
        <dbReference type="ARBA" id="ARBA00033408"/>
    </source>
</evidence>
<keyword evidence="7 9" id="KW-0234">DNA repair</keyword>
<dbReference type="PIRSF" id="PIRSF003128">
    <property type="entry name" value="RecN"/>
    <property type="match status" value="1"/>
</dbReference>
<dbReference type="Proteomes" id="UP000095598">
    <property type="component" value="Unassembled WGS sequence"/>
</dbReference>
<dbReference type="GO" id="GO:0043590">
    <property type="term" value="C:bacterial nucleoid"/>
    <property type="evidence" value="ECO:0007669"/>
    <property type="project" value="TreeGrafter"/>
</dbReference>
<dbReference type="Gene3D" id="3.40.50.300">
    <property type="entry name" value="P-loop containing nucleotide triphosphate hydrolases"/>
    <property type="match status" value="2"/>
</dbReference>
<evidence type="ECO:0000256" key="9">
    <source>
        <dbReference type="PIRNR" id="PIRNR003128"/>
    </source>
</evidence>
<dbReference type="RefSeq" id="WP_055258964.1">
    <property type="nucleotide sequence ID" value="NZ_CYXT01000016.1"/>
</dbReference>
<dbReference type="SUPFAM" id="SSF52540">
    <property type="entry name" value="P-loop containing nucleoside triphosphate hydrolases"/>
    <property type="match status" value="1"/>
</dbReference>
<proteinExistence type="inferred from homology"/>
<keyword evidence="5 9" id="KW-0227">DNA damage</keyword>
<keyword evidence="4" id="KW-0547">Nucleotide-binding</keyword>
<dbReference type="InterPro" id="IPR027417">
    <property type="entry name" value="P-loop_NTPase"/>
</dbReference>
<reference evidence="12 14" key="1">
    <citation type="submission" date="2015-09" db="EMBL/GenBank/DDBJ databases">
        <authorList>
            <consortium name="Pathogen Informatics"/>
        </authorList>
    </citation>
    <scope>NUCLEOTIDE SEQUENCE [LARGE SCALE GENOMIC DNA]</scope>
    <source>
        <strain evidence="12 14">2789STDY5608868</strain>
    </source>
</reference>
<evidence type="ECO:0000313" key="14">
    <source>
        <dbReference type="Proteomes" id="UP000095598"/>
    </source>
</evidence>
<evidence type="ECO:0000313" key="13">
    <source>
        <dbReference type="EMBL" id="NSJ79358.1"/>
    </source>
</evidence>
<dbReference type="GO" id="GO:0006281">
    <property type="term" value="P:DNA repair"/>
    <property type="evidence" value="ECO:0007669"/>
    <property type="project" value="UniProtKB-KW"/>
</dbReference>
<reference evidence="13" key="3">
    <citation type="submission" date="2020-02" db="EMBL/GenBank/DDBJ databases">
        <authorList>
            <person name="Littmann E."/>
            <person name="Sorbara M."/>
        </authorList>
    </citation>
    <scope>NUCLEOTIDE SEQUENCE</scope>
    <source>
        <strain evidence="13">MSK.14.57</strain>
    </source>
</reference>
<keyword evidence="15" id="KW-1185">Reference proteome</keyword>
<dbReference type="InterPro" id="IPR003395">
    <property type="entry name" value="RecF/RecN/SMC_N"/>
</dbReference>
<keyword evidence="6" id="KW-0067">ATP-binding</keyword>
<feature type="domain" description="RecF/RecN/SMC N-terminal" evidence="11">
    <location>
        <begin position="2"/>
        <end position="512"/>
    </location>
</feature>
<dbReference type="EMBL" id="JAAITB010000013">
    <property type="protein sequence ID" value="NSJ79358.1"/>
    <property type="molecule type" value="Genomic_DNA"/>
</dbReference>
<dbReference type="AlphaFoldDB" id="A0A173TJL0"/>
<dbReference type="Pfam" id="PF02463">
    <property type="entry name" value="SMC_N"/>
    <property type="match status" value="1"/>
</dbReference>
<evidence type="ECO:0000256" key="7">
    <source>
        <dbReference type="ARBA" id="ARBA00023204"/>
    </source>
</evidence>
<feature type="compositionally biased region" description="Basic and acidic residues" evidence="10">
    <location>
        <begin position="543"/>
        <end position="560"/>
    </location>
</feature>
<name>A0A173TJL0_ANAHA</name>
<protein>
    <recommendedName>
        <fullName evidence="3 9">DNA repair protein RecN</fullName>
    </recommendedName>
    <alternativeName>
        <fullName evidence="8 9">Recombination protein N</fullName>
    </alternativeName>
</protein>
<comment type="similarity">
    <text evidence="2 9">Belongs to the RecN family.</text>
</comment>
<evidence type="ECO:0000259" key="11">
    <source>
        <dbReference type="Pfam" id="PF02463"/>
    </source>
</evidence>
<dbReference type="GO" id="GO:0009432">
    <property type="term" value="P:SOS response"/>
    <property type="evidence" value="ECO:0007669"/>
    <property type="project" value="TreeGrafter"/>
</dbReference>
<dbReference type="PANTHER" id="PTHR11059:SF0">
    <property type="entry name" value="DNA REPAIR PROTEIN RECN"/>
    <property type="match status" value="1"/>
</dbReference>
<evidence type="ECO:0000256" key="6">
    <source>
        <dbReference type="ARBA" id="ARBA00022840"/>
    </source>
</evidence>
<accession>A0A173TJL0</accession>
<comment type="function">
    <text evidence="1 9">May be involved in recombinational repair of damaged DNA.</text>
</comment>
<evidence type="ECO:0000256" key="2">
    <source>
        <dbReference type="ARBA" id="ARBA00009441"/>
    </source>
</evidence>
<dbReference type="InterPro" id="IPR004604">
    <property type="entry name" value="DNA_recomb/repair_RecN"/>
</dbReference>
<dbReference type="FunFam" id="3.40.50.300:FF:000356">
    <property type="entry name" value="DNA repair protein RecN"/>
    <property type="match status" value="1"/>
</dbReference>
<dbReference type="GO" id="GO:0005524">
    <property type="term" value="F:ATP binding"/>
    <property type="evidence" value="ECO:0007669"/>
    <property type="project" value="UniProtKB-KW"/>
</dbReference>
<dbReference type="PANTHER" id="PTHR11059">
    <property type="entry name" value="DNA REPAIR PROTEIN RECN"/>
    <property type="match status" value="1"/>
</dbReference>
<dbReference type="EMBL" id="CYXT01000016">
    <property type="protein sequence ID" value="CUN02055.1"/>
    <property type="molecule type" value="Genomic_DNA"/>
</dbReference>
<dbReference type="Proteomes" id="UP001644750">
    <property type="component" value="Unassembled WGS sequence"/>
</dbReference>
<evidence type="ECO:0000256" key="5">
    <source>
        <dbReference type="ARBA" id="ARBA00022763"/>
    </source>
</evidence>
<dbReference type="GO" id="GO:0006310">
    <property type="term" value="P:DNA recombination"/>
    <property type="evidence" value="ECO:0007669"/>
    <property type="project" value="InterPro"/>
</dbReference>
<gene>
    <name evidence="12" type="primary">recN</name>
    <name evidence="12" type="ORF">ERS852425_02091</name>
    <name evidence="13" type="ORF">G5A72_07145</name>
</gene>
<evidence type="ECO:0000313" key="15">
    <source>
        <dbReference type="Proteomes" id="UP001644750"/>
    </source>
</evidence>
<evidence type="ECO:0000256" key="3">
    <source>
        <dbReference type="ARBA" id="ARBA00021315"/>
    </source>
</evidence>
<organism evidence="12 14">
    <name type="scientific">Anaerostipes hadrus</name>
    <dbReference type="NCBI Taxonomy" id="649756"/>
    <lineage>
        <taxon>Bacteria</taxon>
        <taxon>Bacillati</taxon>
        <taxon>Bacillota</taxon>
        <taxon>Clostridia</taxon>
        <taxon>Lachnospirales</taxon>
        <taxon>Lachnospiraceae</taxon>
        <taxon>Anaerostipes</taxon>
    </lineage>
</organism>
<evidence type="ECO:0000256" key="10">
    <source>
        <dbReference type="SAM" id="MobiDB-lite"/>
    </source>
</evidence>
<dbReference type="CDD" id="cd03241">
    <property type="entry name" value="ABC_RecN"/>
    <property type="match status" value="2"/>
</dbReference>
<feature type="region of interest" description="Disordered" evidence="10">
    <location>
        <begin position="539"/>
        <end position="560"/>
    </location>
</feature>